<evidence type="ECO:0000259" key="8">
    <source>
        <dbReference type="PROSITE" id="PS51745"/>
    </source>
</evidence>
<dbReference type="GO" id="GO:0006355">
    <property type="term" value="P:regulation of DNA-templated transcription"/>
    <property type="evidence" value="ECO:0007669"/>
    <property type="project" value="InterPro"/>
</dbReference>
<sequence length="315" mass="34730">MGTITGISDVDPLRWPSSKWRNLQVEWDEPRCGDKQNRVSPWDIETPENLFIFPPLASTLKRPFNSSFILEPPEWHNTLARPFIRATEAIIANLSSPSMLINTSKKHQTISNTGPVSPVIQNAIAASNTVKPEPSPLEPIINTQTLVNELPILDHLSPIEEFDPNLCGMFPALGPETWDSHDDVCNWSSSAVDPSISSVVLDDFGVFSSGHEILETSGATSSSNGEFNDNGIMQNGSRPQVGPPCVRTYTKIQKAGSVGRSIDVSRFKSYDELCSEIERMFGLEGLLSDSIASGWKLVYVDFENDVLLVGDDPWE</sequence>
<dbReference type="GO" id="GO:0003677">
    <property type="term" value="F:DNA binding"/>
    <property type="evidence" value="ECO:0007669"/>
    <property type="project" value="UniProtKB-KW"/>
</dbReference>
<dbReference type="Gene3D" id="3.10.20.90">
    <property type="entry name" value="Phosphatidylinositol 3-kinase Catalytic Subunit, Chain A, domain 1"/>
    <property type="match status" value="1"/>
</dbReference>
<dbReference type="EMBL" id="JAMZMK010007743">
    <property type="protein sequence ID" value="KAI7743324.1"/>
    <property type="molecule type" value="Genomic_DNA"/>
</dbReference>
<evidence type="ECO:0000256" key="5">
    <source>
        <dbReference type="ARBA" id="ARBA00023163"/>
    </source>
</evidence>
<keyword evidence="5" id="KW-0804">Transcription</keyword>
<evidence type="ECO:0000256" key="4">
    <source>
        <dbReference type="ARBA" id="ARBA00023125"/>
    </source>
</evidence>
<dbReference type="Gene3D" id="2.30.30.1040">
    <property type="match status" value="1"/>
</dbReference>
<accession>A0AAD5CKN9</accession>
<dbReference type="GO" id="GO:0005634">
    <property type="term" value="C:nucleus"/>
    <property type="evidence" value="ECO:0007669"/>
    <property type="project" value="UniProtKB-SubCell"/>
</dbReference>
<evidence type="ECO:0000256" key="1">
    <source>
        <dbReference type="ARBA" id="ARBA00004123"/>
    </source>
</evidence>
<evidence type="ECO:0000313" key="9">
    <source>
        <dbReference type="EMBL" id="KAI7743324.1"/>
    </source>
</evidence>
<feature type="domain" description="PB1" evidence="8">
    <location>
        <begin position="247"/>
        <end position="315"/>
    </location>
</feature>
<proteinExistence type="inferred from homology"/>
<keyword evidence="4" id="KW-0238">DNA-binding</keyword>
<gene>
    <name evidence="9" type="ORF">M8C21_032509</name>
</gene>
<evidence type="ECO:0000256" key="2">
    <source>
        <dbReference type="ARBA" id="ARBA00007853"/>
    </source>
</evidence>
<evidence type="ECO:0000256" key="7">
    <source>
        <dbReference type="ARBA" id="ARBA00023294"/>
    </source>
</evidence>
<name>A0AAD5CKN9_AMBAR</name>
<dbReference type="PANTHER" id="PTHR31384">
    <property type="entry name" value="AUXIN RESPONSE FACTOR 4-RELATED"/>
    <property type="match status" value="1"/>
</dbReference>
<keyword evidence="6" id="KW-0539">Nucleus</keyword>
<reference evidence="9" key="1">
    <citation type="submission" date="2022-06" db="EMBL/GenBank/DDBJ databases">
        <title>Uncovering the hologenomic basis of an extraordinary plant invasion.</title>
        <authorList>
            <person name="Bieker V.C."/>
            <person name="Martin M.D."/>
            <person name="Gilbert T."/>
            <person name="Hodgins K."/>
            <person name="Battlay P."/>
            <person name="Petersen B."/>
            <person name="Wilson J."/>
        </authorList>
    </citation>
    <scope>NUCLEOTIDE SEQUENCE</scope>
    <source>
        <strain evidence="9">AA19_3_7</strain>
        <tissue evidence="9">Leaf</tissue>
    </source>
</reference>
<organism evidence="9 10">
    <name type="scientific">Ambrosia artemisiifolia</name>
    <name type="common">Common ragweed</name>
    <dbReference type="NCBI Taxonomy" id="4212"/>
    <lineage>
        <taxon>Eukaryota</taxon>
        <taxon>Viridiplantae</taxon>
        <taxon>Streptophyta</taxon>
        <taxon>Embryophyta</taxon>
        <taxon>Tracheophyta</taxon>
        <taxon>Spermatophyta</taxon>
        <taxon>Magnoliopsida</taxon>
        <taxon>eudicotyledons</taxon>
        <taxon>Gunneridae</taxon>
        <taxon>Pentapetalae</taxon>
        <taxon>asterids</taxon>
        <taxon>campanulids</taxon>
        <taxon>Asterales</taxon>
        <taxon>Asteraceae</taxon>
        <taxon>Asteroideae</taxon>
        <taxon>Heliantheae alliance</taxon>
        <taxon>Heliantheae</taxon>
        <taxon>Ambrosia</taxon>
    </lineage>
</organism>
<dbReference type="Proteomes" id="UP001206925">
    <property type="component" value="Unassembled WGS sequence"/>
</dbReference>
<dbReference type="InterPro" id="IPR044835">
    <property type="entry name" value="ARF_plant"/>
</dbReference>
<dbReference type="InterPro" id="IPR053793">
    <property type="entry name" value="PB1-like"/>
</dbReference>
<evidence type="ECO:0000256" key="3">
    <source>
        <dbReference type="ARBA" id="ARBA00023015"/>
    </source>
</evidence>
<dbReference type="AlphaFoldDB" id="A0AAD5CKN9"/>
<dbReference type="PANTHER" id="PTHR31384:SF10">
    <property type="entry name" value="AUXIN RESPONSE FACTOR 5"/>
    <property type="match status" value="1"/>
</dbReference>
<dbReference type="Pfam" id="PF06507">
    <property type="entry name" value="ARF_AD"/>
    <property type="match status" value="1"/>
</dbReference>
<protein>
    <recommendedName>
        <fullName evidence="8">PB1 domain-containing protein</fullName>
    </recommendedName>
</protein>
<dbReference type="FunFam" id="2.30.30.1040:FF:000001">
    <property type="entry name" value="Auxin response factor"/>
    <property type="match status" value="1"/>
</dbReference>
<comment type="subcellular location">
    <subcellularLocation>
        <location evidence="1">Nucleus</location>
    </subcellularLocation>
</comment>
<evidence type="ECO:0000256" key="6">
    <source>
        <dbReference type="ARBA" id="ARBA00023242"/>
    </source>
</evidence>
<dbReference type="PROSITE" id="PS51745">
    <property type="entry name" value="PB1"/>
    <property type="match status" value="1"/>
</dbReference>
<dbReference type="InterPro" id="IPR010525">
    <property type="entry name" value="ARF_dom"/>
</dbReference>
<dbReference type="GO" id="GO:0009734">
    <property type="term" value="P:auxin-activated signaling pathway"/>
    <property type="evidence" value="ECO:0007669"/>
    <property type="project" value="UniProtKB-KW"/>
</dbReference>
<keyword evidence="7" id="KW-0927">Auxin signaling pathway</keyword>
<evidence type="ECO:0000313" key="10">
    <source>
        <dbReference type="Proteomes" id="UP001206925"/>
    </source>
</evidence>
<comment type="caution">
    <text evidence="9">The sequence shown here is derived from an EMBL/GenBank/DDBJ whole genome shotgun (WGS) entry which is preliminary data.</text>
</comment>
<keyword evidence="10" id="KW-1185">Reference proteome</keyword>
<comment type="similarity">
    <text evidence="2">Belongs to the ARF family.</text>
</comment>
<keyword evidence="3" id="KW-0805">Transcription regulation</keyword>
<dbReference type="SUPFAM" id="SSF54277">
    <property type="entry name" value="CAD &amp; PB1 domains"/>
    <property type="match status" value="1"/>
</dbReference>